<evidence type="ECO:0000256" key="1">
    <source>
        <dbReference type="SAM" id="MobiDB-lite"/>
    </source>
</evidence>
<dbReference type="HOGENOM" id="CLU_1165382_0_0_9"/>
<evidence type="ECO:0000313" key="3">
    <source>
        <dbReference type="EMBL" id="ACB85210.1"/>
    </source>
</evidence>
<dbReference type="Proteomes" id="UP000001683">
    <property type="component" value="Chromosome"/>
</dbReference>
<protein>
    <recommendedName>
        <fullName evidence="5">DUF1614 domain-containing protein</fullName>
    </recommendedName>
</protein>
<dbReference type="InterPro" id="IPR011672">
    <property type="entry name" value="DUF1614"/>
</dbReference>
<dbReference type="AlphaFoldDB" id="B2A4N5"/>
<evidence type="ECO:0008006" key="5">
    <source>
        <dbReference type="Google" id="ProtNLM"/>
    </source>
</evidence>
<feature type="transmembrane region" description="Helical" evidence="2">
    <location>
        <begin position="86"/>
        <end position="103"/>
    </location>
</feature>
<feature type="transmembrane region" description="Helical" evidence="2">
    <location>
        <begin position="6"/>
        <end position="24"/>
    </location>
</feature>
<feature type="compositionally biased region" description="Basic and acidic residues" evidence="1">
    <location>
        <begin position="237"/>
        <end position="249"/>
    </location>
</feature>
<reference evidence="3 4" key="2">
    <citation type="journal article" date="2011" name="J. Bacteriol.">
        <title>Complete genome sequence of the anaerobic, halophilic alkalithermophile Natranaerobius thermophilus JW/NM-WN-LF.</title>
        <authorList>
            <person name="Zhao B."/>
            <person name="Mesbah N.M."/>
            <person name="Dalin E."/>
            <person name="Goodwin L."/>
            <person name="Nolan M."/>
            <person name="Pitluck S."/>
            <person name="Chertkov O."/>
            <person name="Brettin T.S."/>
            <person name="Han J."/>
            <person name="Larimer F.W."/>
            <person name="Land M.L."/>
            <person name="Hauser L."/>
            <person name="Kyrpides N."/>
            <person name="Wiegel J."/>
        </authorList>
    </citation>
    <scope>NUCLEOTIDE SEQUENCE [LARGE SCALE GENOMIC DNA]</scope>
    <source>
        <strain evidence="4">ATCC BAA-1301 / DSM 18059 / JW/NM-WN-LF</strain>
    </source>
</reference>
<feature type="compositionally biased region" description="Basic and acidic residues" evidence="1">
    <location>
        <begin position="202"/>
        <end position="222"/>
    </location>
</feature>
<feature type="transmembrane region" description="Helical" evidence="2">
    <location>
        <begin position="33"/>
        <end position="50"/>
    </location>
</feature>
<organism evidence="3 4">
    <name type="scientific">Natranaerobius thermophilus (strain ATCC BAA-1301 / DSM 18059 / JW/NM-WN-LF)</name>
    <dbReference type="NCBI Taxonomy" id="457570"/>
    <lineage>
        <taxon>Bacteria</taxon>
        <taxon>Bacillati</taxon>
        <taxon>Bacillota</taxon>
        <taxon>Clostridia</taxon>
        <taxon>Natranaerobiales</taxon>
        <taxon>Natranaerobiaceae</taxon>
        <taxon>Natranaerobius</taxon>
    </lineage>
</organism>
<sequence length="249" mass="26796">MFYGYVLLLAVAALVYFGVLQRVLDRMGLTDKIALWFIAAMIIGGFLPDIPLADNFAINIGGGIVPLVLVGYLFYKADNRERLRSALAAVITGIAIFYAMRILPLEPTYAGILDPTFTFGIIAGVIAYIAGRSRRGAFIAGITGIVLSDIFAMADVFIRGVQGTTIIGGAGIFDAVVLAGLISVGLAEIVGESYERLTGGPDQKDDDNLGDRDRSQTQDFKPDLSLQETSEELTQSEVKEDEDKNSDDT</sequence>
<proteinExistence type="predicted"/>
<keyword evidence="2" id="KW-0472">Membrane</keyword>
<dbReference type="RefSeq" id="WP_012448078.1">
    <property type="nucleotide sequence ID" value="NC_010718.1"/>
</dbReference>
<keyword evidence="2" id="KW-0812">Transmembrane</keyword>
<feature type="transmembrane region" description="Helical" evidence="2">
    <location>
        <begin position="137"/>
        <end position="158"/>
    </location>
</feature>
<dbReference type="Pfam" id="PF07758">
    <property type="entry name" value="DUF1614"/>
    <property type="match status" value="1"/>
</dbReference>
<feature type="transmembrane region" description="Helical" evidence="2">
    <location>
        <begin position="56"/>
        <end position="74"/>
    </location>
</feature>
<feature type="region of interest" description="Disordered" evidence="1">
    <location>
        <begin position="197"/>
        <end position="249"/>
    </location>
</feature>
<gene>
    <name evidence="3" type="ordered locus">Nther_1636</name>
</gene>
<feature type="compositionally biased region" description="Polar residues" evidence="1">
    <location>
        <begin position="226"/>
        <end position="236"/>
    </location>
</feature>
<dbReference type="KEGG" id="nth:Nther_1636"/>
<dbReference type="InParanoid" id="B2A4N5"/>
<dbReference type="eggNOG" id="COG4089">
    <property type="taxonomic scope" value="Bacteria"/>
</dbReference>
<reference evidence="3 4" key="1">
    <citation type="submission" date="2008-04" db="EMBL/GenBank/DDBJ databases">
        <title>Complete sequence of chromosome of Natranaerobius thermophilus JW/NM-WN-LF.</title>
        <authorList>
            <consortium name="US DOE Joint Genome Institute"/>
            <person name="Copeland A."/>
            <person name="Lucas S."/>
            <person name="Lapidus A."/>
            <person name="Glavina del Rio T."/>
            <person name="Dalin E."/>
            <person name="Tice H."/>
            <person name="Bruce D."/>
            <person name="Goodwin L."/>
            <person name="Pitluck S."/>
            <person name="Chertkov O."/>
            <person name="Brettin T."/>
            <person name="Detter J.C."/>
            <person name="Han C."/>
            <person name="Kuske C.R."/>
            <person name="Schmutz J."/>
            <person name="Larimer F."/>
            <person name="Land M."/>
            <person name="Hauser L."/>
            <person name="Kyrpides N."/>
            <person name="Lykidis A."/>
            <person name="Mesbah N.M."/>
            <person name="Wiegel J."/>
        </authorList>
    </citation>
    <scope>NUCLEOTIDE SEQUENCE [LARGE SCALE GENOMIC DNA]</scope>
    <source>
        <strain evidence="4">ATCC BAA-1301 / DSM 18059 / JW/NM-WN-LF</strain>
    </source>
</reference>
<name>B2A4N5_NATTJ</name>
<evidence type="ECO:0000256" key="2">
    <source>
        <dbReference type="SAM" id="Phobius"/>
    </source>
</evidence>
<feature type="transmembrane region" description="Helical" evidence="2">
    <location>
        <begin position="109"/>
        <end position="130"/>
    </location>
</feature>
<accession>B2A4N5</accession>
<dbReference type="STRING" id="457570.Nther_1636"/>
<evidence type="ECO:0000313" key="4">
    <source>
        <dbReference type="Proteomes" id="UP000001683"/>
    </source>
</evidence>
<dbReference type="EMBL" id="CP001034">
    <property type="protein sequence ID" value="ACB85210.1"/>
    <property type="molecule type" value="Genomic_DNA"/>
</dbReference>
<keyword evidence="2" id="KW-1133">Transmembrane helix</keyword>
<keyword evidence="4" id="KW-1185">Reference proteome</keyword>
<feature type="transmembrane region" description="Helical" evidence="2">
    <location>
        <begin position="164"/>
        <end position="187"/>
    </location>
</feature>